<sequence length="212" mass="22747">MLESIGESKSQNQFTLGESYMTKVDLRSDTVTHPSPEMREAISQAEIGDDVFNDDPSVNKLEEMAAAKVGKEASVFVASGTMGNLISVLSHCGRGDEIILGDKSHIFRSEAGGAAALGGVSYHTVKNDARGMLDPSEVEEAIRDSANNHNPHTAVITIENTQNNCGGRVLTPQDTKLIADVAHNHELPLHVDGARIFNAAVKLETPVDEMLK</sequence>
<dbReference type="GO" id="GO:0008732">
    <property type="term" value="F:L-allo-threonine aldolase activity"/>
    <property type="evidence" value="ECO:0007669"/>
    <property type="project" value="TreeGrafter"/>
</dbReference>
<feature type="domain" description="Aromatic amino acid beta-eliminating lyase/threonine aldolase" evidence="4">
    <location>
        <begin position="25"/>
        <end position="211"/>
    </location>
</feature>
<comment type="similarity">
    <text evidence="2">Belongs to the threonine aldolase family.</text>
</comment>
<protein>
    <recommendedName>
        <fullName evidence="4">Aromatic amino acid beta-eliminating lyase/threonine aldolase domain-containing protein</fullName>
    </recommendedName>
</protein>
<dbReference type="NCBIfam" id="NF041359">
    <property type="entry name" value="GntG_guanitoxin"/>
    <property type="match status" value="1"/>
</dbReference>
<comment type="cofactor">
    <cofactor evidence="1">
        <name>pyridoxal 5'-phosphate</name>
        <dbReference type="ChEBI" id="CHEBI:597326"/>
    </cofactor>
</comment>
<dbReference type="PANTHER" id="PTHR48097">
    <property type="entry name" value="L-THREONINE ALDOLASE-RELATED"/>
    <property type="match status" value="1"/>
</dbReference>
<keyword evidence="3" id="KW-0663">Pyridoxal phosphate</keyword>
<feature type="non-terminal residue" evidence="5">
    <location>
        <position position="212"/>
    </location>
</feature>
<dbReference type="GO" id="GO:0006567">
    <property type="term" value="P:L-threonine catabolic process"/>
    <property type="evidence" value="ECO:0007669"/>
    <property type="project" value="TreeGrafter"/>
</dbReference>
<name>A0A381S2A2_9ZZZZ</name>
<dbReference type="InterPro" id="IPR001597">
    <property type="entry name" value="ArAA_b-elim_lyase/Thr_aldolase"/>
</dbReference>
<dbReference type="InterPro" id="IPR023603">
    <property type="entry name" value="Low_specificity_L-TA-like"/>
</dbReference>
<dbReference type="Pfam" id="PF01212">
    <property type="entry name" value="Beta_elim_lyase"/>
    <property type="match status" value="1"/>
</dbReference>
<evidence type="ECO:0000313" key="5">
    <source>
        <dbReference type="EMBL" id="SUZ97481.1"/>
    </source>
</evidence>
<dbReference type="InterPro" id="IPR015424">
    <property type="entry name" value="PyrdxlP-dep_Trfase"/>
</dbReference>
<dbReference type="PANTHER" id="PTHR48097:SF9">
    <property type="entry name" value="L-THREONINE ALDOLASE"/>
    <property type="match status" value="1"/>
</dbReference>
<gene>
    <name evidence="5" type="ORF">METZ01_LOCUS50335</name>
</gene>
<evidence type="ECO:0000259" key="4">
    <source>
        <dbReference type="Pfam" id="PF01212"/>
    </source>
</evidence>
<dbReference type="Gene3D" id="3.40.640.10">
    <property type="entry name" value="Type I PLP-dependent aspartate aminotransferase-like (Major domain)"/>
    <property type="match status" value="1"/>
</dbReference>
<reference evidence="5" key="1">
    <citation type="submission" date="2018-05" db="EMBL/GenBank/DDBJ databases">
        <authorList>
            <person name="Lanie J.A."/>
            <person name="Ng W.-L."/>
            <person name="Kazmierczak K.M."/>
            <person name="Andrzejewski T.M."/>
            <person name="Davidsen T.M."/>
            <person name="Wayne K.J."/>
            <person name="Tettelin H."/>
            <person name="Glass J.I."/>
            <person name="Rusch D."/>
            <person name="Podicherti R."/>
            <person name="Tsui H.-C.T."/>
            <person name="Winkler M.E."/>
        </authorList>
    </citation>
    <scope>NUCLEOTIDE SEQUENCE</scope>
</reference>
<dbReference type="AlphaFoldDB" id="A0A381S2A2"/>
<dbReference type="SUPFAM" id="SSF53383">
    <property type="entry name" value="PLP-dependent transferases"/>
    <property type="match status" value="1"/>
</dbReference>
<accession>A0A381S2A2</accession>
<dbReference type="GO" id="GO:0006545">
    <property type="term" value="P:glycine biosynthetic process"/>
    <property type="evidence" value="ECO:0007669"/>
    <property type="project" value="TreeGrafter"/>
</dbReference>
<evidence type="ECO:0000256" key="3">
    <source>
        <dbReference type="ARBA" id="ARBA00022898"/>
    </source>
</evidence>
<evidence type="ECO:0000256" key="1">
    <source>
        <dbReference type="ARBA" id="ARBA00001933"/>
    </source>
</evidence>
<dbReference type="GO" id="GO:0005829">
    <property type="term" value="C:cytosol"/>
    <property type="evidence" value="ECO:0007669"/>
    <property type="project" value="TreeGrafter"/>
</dbReference>
<dbReference type="InterPro" id="IPR015421">
    <property type="entry name" value="PyrdxlP-dep_Trfase_major"/>
</dbReference>
<dbReference type="EMBL" id="UINC01002514">
    <property type="protein sequence ID" value="SUZ97481.1"/>
    <property type="molecule type" value="Genomic_DNA"/>
</dbReference>
<proteinExistence type="inferred from homology"/>
<evidence type="ECO:0000256" key="2">
    <source>
        <dbReference type="ARBA" id="ARBA00006966"/>
    </source>
</evidence>
<organism evidence="5">
    <name type="scientific">marine metagenome</name>
    <dbReference type="NCBI Taxonomy" id="408172"/>
    <lineage>
        <taxon>unclassified sequences</taxon>
        <taxon>metagenomes</taxon>
        <taxon>ecological metagenomes</taxon>
    </lineage>
</organism>